<evidence type="ECO:0000313" key="2">
    <source>
        <dbReference type="EMBL" id="PSN75331.1"/>
    </source>
</evidence>
<accession>A0A2T2PCD9</accession>
<dbReference type="AlphaFoldDB" id="A0A2T2PCD9"/>
<name>A0A2T2PCD9_CORCC</name>
<organism evidence="2 3">
    <name type="scientific">Corynespora cassiicola Philippines</name>
    <dbReference type="NCBI Taxonomy" id="1448308"/>
    <lineage>
        <taxon>Eukaryota</taxon>
        <taxon>Fungi</taxon>
        <taxon>Dikarya</taxon>
        <taxon>Ascomycota</taxon>
        <taxon>Pezizomycotina</taxon>
        <taxon>Dothideomycetes</taxon>
        <taxon>Pleosporomycetidae</taxon>
        <taxon>Pleosporales</taxon>
        <taxon>Corynesporascaceae</taxon>
        <taxon>Corynespora</taxon>
    </lineage>
</organism>
<reference evidence="2 3" key="1">
    <citation type="journal article" date="2018" name="Front. Microbiol.">
        <title>Genome-Wide Analysis of Corynespora cassiicola Leaf Fall Disease Putative Effectors.</title>
        <authorList>
            <person name="Lopez D."/>
            <person name="Ribeiro S."/>
            <person name="Label P."/>
            <person name="Fumanal B."/>
            <person name="Venisse J.S."/>
            <person name="Kohler A."/>
            <person name="de Oliveira R.R."/>
            <person name="Labutti K."/>
            <person name="Lipzen A."/>
            <person name="Lail K."/>
            <person name="Bauer D."/>
            <person name="Ohm R.A."/>
            <person name="Barry K.W."/>
            <person name="Spatafora J."/>
            <person name="Grigoriev I.V."/>
            <person name="Martin F.M."/>
            <person name="Pujade-Renaud V."/>
        </authorList>
    </citation>
    <scope>NUCLEOTIDE SEQUENCE [LARGE SCALE GENOMIC DNA]</scope>
    <source>
        <strain evidence="2 3">Philippines</strain>
    </source>
</reference>
<dbReference type="Proteomes" id="UP000240883">
    <property type="component" value="Unassembled WGS sequence"/>
</dbReference>
<sequence length="205" mass="22485">MSSKASKASSPSVITPCHSYEHNQSPTSPILPSASLRTLAAGNLPHASIFAAKPFDSFRPLGGGAQRDIFRRFKILASEEEEFLLYWARQSLKSGIFCRDEDGVLVFRISPADLSGLKACGIGRSDMQAHCNAQWLMVYDEEGVSWLTRFRCIDLENFPTIYDTSGQPIRANGRLGRYGPSGMTPGDYHAQLQLESALAGIRATL</sequence>
<feature type="compositionally biased region" description="Low complexity" evidence="1">
    <location>
        <begin position="1"/>
        <end position="12"/>
    </location>
</feature>
<keyword evidence="3" id="KW-1185">Reference proteome</keyword>
<proteinExistence type="predicted"/>
<gene>
    <name evidence="2" type="ORF">BS50DRAFT_582033</name>
</gene>
<evidence type="ECO:0000313" key="3">
    <source>
        <dbReference type="Proteomes" id="UP000240883"/>
    </source>
</evidence>
<feature type="region of interest" description="Disordered" evidence="1">
    <location>
        <begin position="1"/>
        <end position="26"/>
    </location>
</feature>
<evidence type="ECO:0000256" key="1">
    <source>
        <dbReference type="SAM" id="MobiDB-lite"/>
    </source>
</evidence>
<dbReference type="EMBL" id="KZ678128">
    <property type="protein sequence ID" value="PSN75331.1"/>
    <property type="molecule type" value="Genomic_DNA"/>
</dbReference>
<dbReference type="OrthoDB" id="3793592at2759"/>
<protein>
    <submittedName>
        <fullName evidence="2">Uncharacterized protein</fullName>
    </submittedName>
</protein>